<accession>A0AAV0ZM95</accession>
<proteinExistence type="predicted"/>
<evidence type="ECO:0000313" key="2">
    <source>
        <dbReference type="Proteomes" id="UP001157006"/>
    </source>
</evidence>
<dbReference type="EMBL" id="OX451737">
    <property type="protein sequence ID" value="CAI8599765.1"/>
    <property type="molecule type" value="Genomic_DNA"/>
</dbReference>
<protein>
    <submittedName>
        <fullName evidence="1">Uncharacterized protein</fullName>
    </submittedName>
</protein>
<dbReference type="PANTHER" id="PTHR15852:SF75">
    <property type="entry name" value="ZINC-FINGER DOMAIN-CONTAINING PROTEIN"/>
    <property type="match status" value="1"/>
</dbReference>
<organism evidence="1 2">
    <name type="scientific">Vicia faba</name>
    <name type="common">Broad bean</name>
    <name type="synonym">Faba vulgaris</name>
    <dbReference type="NCBI Taxonomy" id="3906"/>
    <lineage>
        <taxon>Eukaryota</taxon>
        <taxon>Viridiplantae</taxon>
        <taxon>Streptophyta</taxon>
        <taxon>Embryophyta</taxon>
        <taxon>Tracheophyta</taxon>
        <taxon>Spermatophyta</taxon>
        <taxon>Magnoliopsida</taxon>
        <taxon>eudicotyledons</taxon>
        <taxon>Gunneridae</taxon>
        <taxon>Pentapetalae</taxon>
        <taxon>rosids</taxon>
        <taxon>fabids</taxon>
        <taxon>Fabales</taxon>
        <taxon>Fabaceae</taxon>
        <taxon>Papilionoideae</taxon>
        <taxon>50 kb inversion clade</taxon>
        <taxon>NPAAA clade</taxon>
        <taxon>Hologalegina</taxon>
        <taxon>IRL clade</taxon>
        <taxon>Fabeae</taxon>
        <taxon>Vicia</taxon>
    </lineage>
</organism>
<evidence type="ECO:0000313" key="1">
    <source>
        <dbReference type="EMBL" id="CAI8599765.1"/>
    </source>
</evidence>
<name>A0AAV0ZM95_VICFA</name>
<dbReference type="AlphaFoldDB" id="A0AAV0ZM95"/>
<dbReference type="SUPFAM" id="SSF57938">
    <property type="entry name" value="DnaJ/Hsp40 cysteine-rich domain"/>
    <property type="match status" value="1"/>
</dbReference>
<keyword evidence="2" id="KW-1185">Reference proteome</keyword>
<dbReference type="PANTHER" id="PTHR15852">
    <property type="entry name" value="PLASTID TRANSCRIPTIONALLY ACTIVE PROTEIN"/>
    <property type="match status" value="1"/>
</dbReference>
<sequence length="119" mass="13390">MGVALTPFLLTVPSISISTHNRTFLVAPYRTHRIRITIKCIKVDNSNTESEATIMCEACNGRGWLVCDFCQGQKTNVKSQNNRIYRRCPSCKAVGYVLCSKCKVFKCVTFPDFNDSQIS</sequence>
<gene>
    <name evidence="1" type="ORF">VFH_II190360</name>
</gene>
<dbReference type="Proteomes" id="UP001157006">
    <property type="component" value="Chromosome 2"/>
</dbReference>
<dbReference type="InterPro" id="IPR036410">
    <property type="entry name" value="HSP_DnaJ_Cys-rich_dom_sf"/>
</dbReference>
<reference evidence="1 2" key="1">
    <citation type="submission" date="2023-01" db="EMBL/GenBank/DDBJ databases">
        <authorList>
            <person name="Kreplak J."/>
        </authorList>
    </citation>
    <scope>NUCLEOTIDE SEQUENCE [LARGE SCALE GENOMIC DNA]</scope>
</reference>